<keyword evidence="4" id="KW-0597">Phosphoprotein</keyword>
<dbReference type="EC" id="2.7.13.3" evidence="3"/>
<dbReference type="CDD" id="cd00082">
    <property type="entry name" value="HisKA"/>
    <property type="match status" value="1"/>
</dbReference>
<keyword evidence="12 14" id="KW-0472">Membrane</keyword>
<evidence type="ECO:0000256" key="4">
    <source>
        <dbReference type="ARBA" id="ARBA00022553"/>
    </source>
</evidence>
<feature type="domain" description="Histidine kinase" evidence="15">
    <location>
        <begin position="433"/>
        <end position="644"/>
    </location>
</feature>
<keyword evidence="5" id="KW-0808">Transferase</keyword>
<dbReference type="Pfam" id="PF00512">
    <property type="entry name" value="HisKA"/>
    <property type="match status" value="1"/>
</dbReference>
<protein>
    <recommendedName>
        <fullName evidence="3">histidine kinase</fullName>
        <ecNumber evidence="3">2.7.13.3</ecNumber>
    </recommendedName>
</protein>
<sequence>MSRFIIVILFIGLSHLELFSATGKVLVVSSYGTDYQWSNTIMDAIGNRLKEVYPSIEFSREFLSSEMQDESDTWGKKMSVLLSNYRKNPPRAIVLVSDEAWMGYQDVNVAEFEDVPLILCAVKPHSISTSDFAAKRDSLTLDDFTPTIEMMKRYKATAVLREMNTSGYLSLMDNLIAGLSRFVFITDSRFYGVYTHLLLQQEAEQSYPQTPVQNIDGRSINTDSLLSLLPTIPSTAGVLLTSWLTGEYGFEYSKDYLYSRMENKLSTPIFITNNIGLDKEFFIGGYLNEASFWGNKAADLLLAVLGGMIPEKIVPEVYHDDQCHIVWKVFHHYGLNPEKLPAKVKYYNAPQVFWIEYKYYIIAMIGVFMLFLLFYIYTLRSNIKLQHAKRLLMKSIDDAQQANDKLKQAQEELIIALRKAEESDRLKSAFLANMSHEIRTPLNAIVGFSGVLDEVDTKEERDEYVELIRRNSDLLLQLLSDILDLSRIEAGVLEFSFNQTDAYYVCNNVVTSLASKCRSGVELNLNASVTSIPLTTDVNRLMQVLINLVNNAIKFTSKGSIEVGYFSYDDELVEFYVKDTGIGIATEKQAAIFARFNKLNNYVEGTGLGLSICQTIVSMLGGKMGVESEEGVGSRFWFRIRKIQTGANVESGI</sequence>
<feature type="transmembrane region" description="Helical" evidence="14">
    <location>
        <begin position="359"/>
        <end position="379"/>
    </location>
</feature>
<reference evidence="16 17" key="1">
    <citation type="submission" date="2018-10" db="EMBL/GenBank/DDBJ databases">
        <title>Draft Genome Sequence of Bacteroides sp. KCTC 15687.</title>
        <authorList>
            <person name="Yu S.Y."/>
            <person name="Kim J.S."/>
            <person name="Oh B.S."/>
            <person name="Park S.H."/>
            <person name="Kang S.W."/>
            <person name="Park J.E."/>
            <person name="Choi S.H."/>
            <person name="Han K.I."/>
            <person name="Lee K.C."/>
            <person name="Eom M.K."/>
            <person name="Suh M.K."/>
            <person name="Lee D.H."/>
            <person name="Yoon H."/>
            <person name="Kim B."/>
            <person name="Yang S.J."/>
            <person name="Lee J.S."/>
            <person name="Lee J.H."/>
        </authorList>
    </citation>
    <scope>NUCLEOTIDE SEQUENCE [LARGE SCALE GENOMIC DNA]</scope>
    <source>
        <strain evidence="16 17">KCTC 15687</strain>
    </source>
</reference>
<dbReference type="EMBL" id="BHWB01000021">
    <property type="protein sequence ID" value="GCB37184.1"/>
    <property type="molecule type" value="Genomic_DNA"/>
</dbReference>
<proteinExistence type="predicted"/>
<dbReference type="Gene3D" id="3.30.565.10">
    <property type="entry name" value="Histidine kinase-like ATPase, C-terminal domain"/>
    <property type="match status" value="1"/>
</dbReference>
<evidence type="ECO:0000256" key="9">
    <source>
        <dbReference type="ARBA" id="ARBA00022840"/>
    </source>
</evidence>
<dbReference type="InterPro" id="IPR036890">
    <property type="entry name" value="HATPase_C_sf"/>
</dbReference>
<dbReference type="PRINTS" id="PR00344">
    <property type="entry name" value="BCTRLSENSOR"/>
</dbReference>
<evidence type="ECO:0000259" key="15">
    <source>
        <dbReference type="PROSITE" id="PS50109"/>
    </source>
</evidence>
<dbReference type="InterPro" id="IPR036097">
    <property type="entry name" value="HisK_dim/P_sf"/>
</dbReference>
<dbReference type="Pfam" id="PF02518">
    <property type="entry name" value="HATPase_c"/>
    <property type="match status" value="1"/>
</dbReference>
<keyword evidence="8 16" id="KW-0418">Kinase</keyword>
<evidence type="ECO:0000256" key="6">
    <source>
        <dbReference type="ARBA" id="ARBA00022692"/>
    </source>
</evidence>
<dbReference type="PANTHER" id="PTHR43711">
    <property type="entry name" value="TWO-COMPONENT HISTIDINE KINASE"/>
    <property type="match status" value="1"/>
</dbReference>
<evidence type="ECO:0000256" key="8">
    <source>
        <dbReference type="ARBA" id="ARBA00022777"/>
    </source>
</evidence>
<dbReference type="Gene3D" id="1.10.287.130">
    <property type="match status" value="1"/>
</dbReference>
<name>A0A401M0I3_9BACE</name>
<evidence type="ECO:0000256" key="1">
    <source>
        <dbReference type="ARBA" id="ARBA00000085"/>
    </source>
</evidence>
<comment type="caution">
    <text evidence="16">The sequence shown here is derived from an EMBL/GenBank/DDBJ whole genome shotgun (WGS) entry which is preliminary data.</text>
</comment>
<dbReference type="Proteomes" id="UP000288079">
    <property type="component" value="Unassembled WGS sequence"/>
</dbReference>
<comment type="catalytic activity">
    <reaction evidence="1">
        <text>ATP + protein L-histidine = ADP + protein N-phospho-L-histidine.</text>
        <dbReference type="EC" id="2.7.13.3"/>
    </reaction>
</comment>
<keyword evidence="6 14" id="KW-0812">Transmembrane</keyword>
<dbReference type="InterPro" id="IPR050736">
    <property type="entry name" value="Sensor_HK_Regulatory"/>
</dbReference>
<organism evidence="16 17">
    <name type="scientific">Bacteroides faecalis</name>
    <dbReference type="NCBI Taxonomy" id="2447885"/>
    <lineage>
        <taxon>Bacteria</taxon>
        <taxon>Pseudomonadati</taxon>
        <taxon>Bacteroidota</taxon>
        <taxon>Bacteroidia</taxon>
        <taxon>Bacteroidales</taxon>
        <taxon>Bacteroidaceae</taxon>
        <taxon>Bacteroides</taxon>
    </lineage>
</organism>
<evidence type="ECO:0000313" key="17">
    <source>
        <dbReference type="Proteomes" id="UP000288079"/>
    </source>
</evidence>
<dbReference type="SUPFAM" id="SSF47384">
    <property type="entry name" value="Homodimeric domain of signal transducing histidine kinase"/>
    <property type="match status" value="1"/>
</dbReference>
<keyword evidence="11" id="KW-0902">Two-component regulatory system</keyword>
<evidence type="ECO:0000256" key="12">
    <source>
        <dbReference type="ARBA" id="ARBA00023136"/>
    </source>
</evidence>
<dbReference type="InterPro" id="IPR003594">
    <property type="entry name" value="HATPase_dom"/>
</dbReference>
<dbReference type="GO" id="GO:0005524">
    <property type="term" value="F:ATP binding"/>
    <property type="evidence" value="ECO:0007669"/>
    <property type="project" value="UniProtKB-KW"/>
</dbReference>
<evidence type="ECO:0000256" key="14">
    <source>
        <dbReference type="SAM" id="Phobius"/>
    </source>
</evidence>
<evidence type="ECO:0000256" key="13">
    <source>
        <dbReference type="SAM" id="Coils"/>
    </source>
</evidence>
<evidence type="ECO:0000256" key="2">
    <source>
        <dbReference type="ARBA" id="ARBA00004370"/>
    </source>
</evidence>
<dbReference type="InterPro" id="IPR004358">
    <property type="entry name" value="Sig_transdc_His_kin-like_C"/>
</dbReference>
<evidence type="ECO:0000256" key="10">
    <source>
        <dbReference type="ARBA" id="ARBA00022989"/>
    </source>
</evidence>
<dbReference type="FunFam" id="1.10.287.130:FF:000004">
    <property type="entry name" value="Ethylene receptor 1"/>
    <property type="match status" value="1"/>
</dbReference>
<accession>A0A401M0I3</accession>
<evidence type="ECO:0000256" key="5">
    <source>
        <dbReference type="ARBA" id="ARBA00022679"/>
    </source>
</evidence>
<dbReference type="SMART" id="SM00388">
    <property type="entry name" value="HisKA"/>
    <property type="match status" value="1"/>
</dbReference>
<comment type="subcellular location">
    <subcellularLocation>
        <location evidence="2">Membrane</location>
    </subcellularLocation>
</comment>
<evidence type="ECO:0000313" key="16">
    <source>
        <dbReference type="EMBL" id="GCB37184.1"/>
    </source>
</evidence>
<gene>
    <name evidence="16" type="ORF">KGMB02408_41290</name>
</gene>
<keyword evidence="7" id="KW-0547">Nucleotide-binding</keyword>
<dbReference type="GO" id="GO:0016020">
    <property type="term" value="C:membrane"/>
    <property type="evidence" value="ECO:0007669"/>
    <property type="project" value="UniProtKB-SubCell"/>
</dbReference>
<dbReference type="CDD" id="cd16922">
    <property type="entry name" value="HATPase_EvgS-ArcB-TorS-like"/>
    <property type="match status" value="1"/>
</dbReference>
<dbReference type="PANTHER" id="PTHR43711:SF31">
    <property type="entry name" value="HISTIDINE KINASE"/>
    <property type="match status" value="1"/>
</dbReference>
<dbReference type="OrthoDB" id="9796457at2"/>
<dbReference type="InterPro" id="IPR005467">
    <property type="entry name" value="His_kinase_dom"/>
</dbReference>
<dbReference type="InterPro" id="IPR003661">
    <property type="entry name" value="HisK_dim/P_dom"/>
</dbReference>
<dbReference type="SMART" id="SM00387">
    <property type="entry name" value="HATPase_c"/>
    <property type="match status" value="1"/>
</dbReference>
<feature type="coiled-coil region" evidence="13">
    <location>
        <begin position="389"/>
        <end position="426"/>
    </location>
</feature>
<keyword evidence="9" id="KW-0067">ATP-binding</keyword>
<keyword evidence="17" id="KW-1185">Reference proteome</keyword>
<dbReference type="SUPFAM" id="SSF55874">
    <property type="entry name" value="ATPase domain of HSP90 chaperone/DNA topoisomerase II/histidine kinase"/>
    <property type="match status" value="1"/>
</dbReference>
<keyword evidence="13" id="KW-0175">Coiled coil</keyword>
<dbReference type="AlphaFoldDB" id="A0A401M0I3"/>
<keyword evidence="10 14" id="KW-1133">Transmembrane helix</keyword>
<dbReference type="GO" id="GO:0000155">
    <property type="term" value="F:phosphorelay sensor kinase activity"/>
    <property type="evidence" value="ECO:0007669"/>
    <property type="project" value="InterPro"/>
</dbReference>
<dbReference type="RefSeq" id="WP_125042621.1">
    <property type="nucleotide sequence ID" value="NZ_BHWB01000021.1"/>
</dbReference>
<evidence type="ECO:0000256" key="3">
    <source>
        <dbReference type="ARBA" id="ARBA00012438"/>
    </source>
</evidence>
<evidence type="ECO:0000256" key="7">
    <source>
        <dbReference type="ARBA" id="ARBA00022741"/>
    </source>
</evidence>
<evidence type="ECO:0000256" key="11">
    <source>
        <dbReference type="ARBA" id="ARBA00023012"/>
    </source>
</evidence>
<dbReference type="PROSITE" id="PS50109">
    <property type="entry name" value="HIS_KIN"/>
    <property type="match status" value="1"/>
</dbReference>